<evidence type="ECO:0000313" key="8">
    <source>
        <dbReference type="EnsemblMetazoa" id="ADAC007194-PA"/>
    </source>
</evidence>
<dbReference type="OMA" id="GTSANMD"/>
<proteinExistence type="inferred from homology"/>
<evidence type="ECO:0000256" key="2">
    <source>
        <dbReference type="ARBA" id="ARBA00022729"/>
    </source>
</evidence>
<dbReference type="InterPro" id="IPR019819">
    <property type="entry name" value="Carboxylesterase_B_CS"/>
</dbReference>
<dbReference type="HOGENOM" id="CLU_1205637_0_0_1"/>
<evidence type="ECO:0000256" key="5">
    <source>
        <dbReference type="SAM" id="SignalP"/>
    </source>
</evidence>
<reference evidence="7" key="2">
    <citation type="submission" date="2010-05" db="EMBL/GenBank/DDBJ databases">
        <authorList>
            <person name="Almeida L.G."/>
            <person name="Nicolas M.F."/>
            <person name="Souza R.C."/>
            <person name="Vasconcelos A.T.R."/>
        </authorList>
    </citation>
    <scope>NUCLEOTIDE SEQUENCE</scope>
</reference>
<dbReference type="AlphaFoldDB" id="W5J9L4"/>
<reference evidence="8" key="4">
    <citation type="submission" date="2015-06" db="UniProtKB">
        <authorList>
            <consortium name="EnsemblMetazoa"/>
        </authorList>
    </citation>
    <scope>IDENTIFICATION</scope>
</reference>
<dbReference type="eggNOG" id="KOG1516">
    <property type="taxonomic scope" value="Eukaryota"/>
</dbReference>
<feature type="signal peptide" evidence="5">
    <location>
        <begin position="1"/>
        <end position="24"/>
    </location>
</feature>
<protein>
    <recommendedName>
        <fullName evidence="6">Carboxylesterase type B domain-containing protein</fullName>
    </recommendedName>
</protein>
<evidence type="ECO:0000313" key="7">
    <source>
        <dbReference type="EMBL" id="ETN61157.1"/>
    </source>
</evidence>
<keyword evidence="3" id="KW-0325">Glycoprotein</keyword>
<evidence type="ECO:0000256" key="1">
    <source>
        <dbReference type="ARBA" id="ARBA00005964"/>
    </source>
</evidence>
<dbReference type="STRING" id="43151.W5J9L4"/>
<evidence type="ECO:0000256" key="4">
    <source>
        <dbReference type="SAM" id="MobiDB-lite"/>
    </source>
</evidence>
<feature type="domain" description="Carboxylesterase type B" evidence="6">
    <location>
        <begin position="68"/>
        <end position="189"/>
    </location>
</feature>
<feature type="compositionally biased region" description="Low complexity" evidence="4">
    <location>
        <begin position="27"/>
        <end position="45"/>
    </location>
</feature>
<gene>
    <name evidence="7" type="ORF">AND_007194</name>
</gene>
<feature type="region of interest" description="Disordered" evidence="4">
    <location>
        <begin position="27"/>
        <end position="55"/>
    </location>
</feature>
<accession>W5J9L4</accession>
<dbReference type="Pfam" id="PF00135">
    <property type="entry name" value="COesterase"/>
    <property type="match status" value="1"/>
</dbReference>
<dbReference type="VEuPathDB" id="VectorBase:ADAC007194"/>
<reference evidence="7" key="3">
    <citation type="journal article" date="2013" name="Nucleic Acids Res.">
        <title>The genome of Anopheles darlingi, the main neotropical malaria vector.</title>
        <authorList>
            <person name="Marinotti O."/>
            <person name="Cerqueira G.C."/>
            <person name="de Almeida L.G."/>
            <person name="Ferro M.I."/>
            <person name="Loreto E.L."/>
            <person name="Zaha A."/>
            <person name="Teixeira S.M."/>
            <person name="Wespiser A.R."/>
            <person name="Almeida E Silva A."/>
            <person name="Schlindwein A.D."/>
            <person name="Pacheco A.C."/>
            <person name="Silva A.L."/>
            <person name="Graveley B.R."/>
            <person name="Walenz B.P."/>
            <person name="Lima Bde A."/>
            <person name="Ribeiro C.A."/>
            <person name="Nunes-Silva C.G."/>
            <person name="de Carvalho C.R."/>
            <person name="Soares C.M."/>
            <person name="de Menezes C.B."/>
            <person name="Matiolli C."/>
            <person name="Caffrey D."/>
            <person name="Araujo D.A."/>
            <person name="de Oliveira D.M."/>
            <person name="Golenbock D."/>
            <person name="Grisard E.C."/>
            <person name="Fantinatti-Garboggini F."/>
            <person name="de Carvalho F.M."/>
            <person name="Barcellos F.G."/>
            <person name="Prosdocimi F."/>
            <person name="May G."/>
            <person name="Azevedo Junior G.M."/>
            <person name="Guimaraes G.M."/>
            <person name="Goldman G.H."/>
            <person name="Padilha I.Q."/>
            <person name="Batista Jda S."/>
            <person name="Ferro J.A."/>
            <person name="Ribeiro J.M."/>
            <person name="Fietto J.L."/>
            <person name="Dabbas K.M."/>
            <person name="Cerdeira L."/>
            <person name="Agnez-Lima L.F."/>
            <person name="Brocchi M."/>
            <person name="de Carvalho M.O."/>
            <person name="Teixeira Mde M."/>
            <person name="Diniz Maia Mde M."/>
            <person name="Goldman M.H."/>
            <person name="Cruz Schneider M.P."/>
            <person name="Felipe M.S."/>
            <person name="Hungria M."/>
            <person name="Nicolas M.F."/>
            <person name="Pereira M."/>
            <person name="Montes M.A."/>
            <person name="Cantao M.E."/>
            <person name="Vincentz M."/>
            <person name="Rafael M.S."/>
            <person name="Silverman N."/>
            <person name="Stoco P.H."/>
            <person name="Souza R.C."/>
            <person name="Vicentini R."/>
            <person name="Gazzinelli R.T."/>
            <person name="Neves Rde O."/>
            <person name="Silva R."/>
            <person name="Astolfi-Filho S."/>
            <person name="Maciel T.E."/>
            <person name="Urmenyi T.P."/>
            <person name="Tadei W.P."/>
            <person name="Camargo E.P."/>
            <person name="de Vasconcelos A.T."/>
        </authorList>
    </citation>
    <scope>NUCLEOTIDE SEQUENCE</scope>
</reference>
<keyword evidence="2 5" id="KW-0732">Signal</keyword>
<dbReference type="Proteomes" id="UP000000673">
    <property type="component" value="Unassembled WGS sequence"/>
</dbReference>
<dbReference type="SUPFAM" id="SSF53474">
    <property type="entry name" value="alpha/beta-Hydrolases"/>
    <property type="match status" value="1"/>
</dbReference>
<evidence type="ECO:0000256" key="3">
    <source>
        <dbReference type="ARBA" id="ARBA00023180"/>
    </source>
</evidence>
<keyword evidence="9" id="KW-1185">Reference proteome</keyword>
<dbReference type="InterPro" id="IPR002018">
    <property type="entry name" value="CarbesteraseB"/>
</dbReference>
<organism evidence="7">
    <name type="scientific">Anopheles darlingi</name>
    <name type="common">Mosquito</name>
    <dbReference type="NCBI Taxonomy" id="43151"/>
    <lineage>
        <taxon>Eukaryota</taxon>
        <taxon>Metazoa</taxon>
        <taxon>Ecdysozoa</taxon>
        <taxon>Arthropoda</taxon>
        <taxon>Hexapoda</taxon>
        <taxon>Insecta</taxon>
        <taxon>Pterygota</taxon>
        <taxon>Neoptera</taxon>
        <taxon>Endopterygota</taxon>
        <taxon>Diptera</taxon>
        <taxon>Nematocera</taxon>
        <taxon>Culicoidea</taxon>
        <taxon>Culicidae</taxon>
        <taxon>Anophelinae</taxon>
        <taxon>Anopheles</taxon>
    </lineage>
</organism>
<dbReference type="PROSITE" id="PS00941">
    <property type="entry name" value="CARBOXYLESTERASE_B_2"/>
    <property type="match status" value="1"/>
</dbReference>
<reference evidence="7 9" key="1">
    <citation type="journal article" date="2010" name="BMC Genomics">
        <title>Combination of measures distinguishes pre-miRNAs from other stem-loops in the genome of the newly sequenced Anopheles darlingi.</title>
        <authorList>
            <person name="Mendes N.D."/>
            <person name="Freitas A.T."/>
            <person name="Vasconcelos A.T."/>
            <person name="Sagot M.F."/>
        </authorList>
    </citation>
    <scope>NUCLEOTIDE SEQUENCE</scope>
</reference>
<dbReference type="InterPro" id="IPR029058">
    <property type="entry name" value="AB_hydrolase_fold"/>
</dbReference>
<evidence type="ECO:0000313" key="9">
    <source>
        <dbReference type="Proteomes" id="UP000000673"/>
    </source>
</evidence>
<dbReference type="EMBL" id="ADMH02001760">
    <property type="protein sequence ID" value="ETN61157.1"/>
    <property type="molecule type" value="Genomic_DNA"/>
</dbReference>
<dbReference type="PANTHER" id="PTHR43903">
    <property type="entry name" value="NEUROLIGIN"/>
    <property type="match status" value="1"/>
</dbReference>
<name>W5J9L4_ANODA</name>
<dbReference type="FunFam" id="3.40.50.1820:FF:000379">
    <property type="entry name" value="Neuroligin 1"/>
    <property type="match status" value="1"/>
</dbReference>
<dbReference type="InterPro" id="IPR051093">
    <property type="entry name" value="Neuroligin/BSAL"/>
</dbReference>
<dbReference type="VEuPathDB" id="VectorBase:ADAR2_009955"/>
<dbReference type="Gene3D" id="3.40.50.1820">
    <property type="entry name" value="alpha/beta hydrolase"/>
    <property type="match status" value="1"/>
</dbReference>
<dbReference type="EnsemblMetazoa" id="ADAC007194-RA">
    <property type="protein sequence ID" value="ADAC007194-PA"/>
    <property type="gene ID" value="ADAC007194"/>
</dbReference>
<sequence length="230" mass="24866">MLPATVMIVVVALAVFSLVTPIRSASGPAQAGAGSSNSGSGSSSSSGGGGALANQLEDGDTLKKATSSRIVHTKYGAVSGTIEHLDGRHLDPVEAYRGIPYASPPVGNLRFMPPVTGALWSGVKKADRFSPVCPQRLPDIYNETAALERMPRGRLEYLRRLLPYLRNQSEDCLYLNIYVPTQVSKKRKTLSTTMTTTTTADSTRQRRRRTAAAAAVMMMMMRMTWKLTCP</sequence>
<feature type="chain" id="PRO_5010155099" description="Carboxylesterase type B domain-containing protein" evidence="5">
    <location>
        <begin position="25"/>
        <end position="230"/>
    </location>
</feature>
<evidence type="ECO:0000259" key="6">
    <source>
        <dbReference type="Pfam" id="PF00135"/>
    </source>
</evidence>
<comment type="similarity">
    <text evidence="1">Belongs to the type-B carboxylesterase/lipase family.</text>
</comment>